<sequence>MAEKFDRFLLESYIEDNKRVQWCPSIPHCGNAIRVEDDQLCEELWAKKCRDESETVNWMADHAKPCPNCFNYYGCCHT</sequence>
<dbReference type="Gene3D" id="1.20.120.1750">
    <property type="match status" value="1"/>
</dbReference>
<proteinExistence type="predicted"/>
<dbReference type="Pfam" id="PF01485">
    <property type="entry name" value="IBR"/>
    <property type="match status" value="1"/>
</dbReference>
<evidence type="ECO:0000256" key="3">
    <source>
        <dbReference type="ARBA" id="ARBA00022786"/>
    </source>
</evidence>
<name>A0AAE1MZU4_9FABA</name>
<evidence type="ECO:0000256" key="4">
    <source>
        <dbReference type="ARBA" id="ARBA00022833"/>
    </source>
</evidence>
<evidence type="ECO:0000256" key="2">
    <source>
        <dbReference type="ARBA" id="ARBA00022771"/>
    </source>
</evidence>
<evidence type="ECO:0000259" key="5">
    <source>
        <dbReference type="SMART" id="SM00647"/>
    </source>
</evidence>
<keyword evidence="1" id="KW-0479">Metal-binding</keyword>
<dbReference type="Proteomes" id="UP001293593">
    <property type="component" value="Unassembled WGS sequence"/>
</dbReference>
<evidence type="ECO:0000256" key="1">
    <source>
        <dbReference type="ARBA" id="ARBA00022723"/>
    </source>
</evidence>
<keyword evidence="2" id="KW-0863">Zinc-finger</keyword>
<keyword evidence="7" id="KW-1185">Reference proteome</keyword>
<protein>
    <recommendedName>
        <fullName evidence="5">IBR domain-containing protein</fullName>
    </recommendedName>
</protein>
<dbReference type="AlphaFoldDB" id="A0AAE1MZU4"/>
<gene>
    <name evidence="6" type="ORF">QN277_012101</name>
</gene>
<dbReference type="EMBL" id="JAWXYG010000002">
    <property type="protein sequence ID" value="KAK4280478.1"/>
    <property type="molecule type" value="Genomic_DNA"/>
</dbReference>
<organism evidence="6 7">
    <name type="scientific">Acacia crassicarpa</name>
    <name type="common">northern wattle</name>
    <dbReference type="NCBI Taxonomy" id="499986"/>
    <lineage>
        <taxon>Eukaryota</taxon>
        <taxon>Viridiplantae</taxon>
        <taxon>Streptophyta</taxon>
        <taxon>Embryophyta</taxon>
        <taxon>Tracheophyta</taxon>
        <taxon>Spermatophyta</taxon>
        <taxon>Magnoliopsida</taxon>
        <taxon>eudicotyledons</taxon>
        <taxon>Gunneridae</taxon>
        <taxon>Pentapetalae</taxon>
        <taxon>rosids</taxon>
        <taxon>fabids</taxon>
        <taxon>Fabales</taxon>
        <taxon>Fabaceae</taxon>
        <taxon>Caesalpinioideae</taxon>
        <taxon>mimosoid clade</taxon>
        <taxon>Acacieae</taxon>
        <taxon>Acacia</taxon>
    </lineage>
</organism>
<dbReference type="InterPro" id="IPR002867">
    <property type="entry name" value="IBR_dom"/>
</dbReference>
<evidence type="ECO:0000313" key="7">
    <source>
        <dbReference type="Proteomes" id="UP001293593"/>
    </source>
</evidence>
<comment type="caution">
    <text evidence="6">The sequence shown here is derived from an EMBL/GenBank/DDBJ whole genome shotgun (WGS) entry which is preliminary data.</text>
</comment>
<keyword evidence="4" id="KW-0862">Zinc</keyword>
<accession>A0AAE1MZU4</accession>
<dbReference type="GO" id="GO:0008270">
    <property type="term" value="F:zinc ion binding"/>
    <property type="evidence" value="ECO:0007669"/>
    <property type="project" value="UniProtKB-KW"/>
</dbReference>
<feature type="domain" description="IBR" evidence="5">
    <location>
        <begin position="3"/>
        <end position="66"/>
    </location>
</feature>
<evidence type="ECO:0000313" key="6">
    <source>
        <dbReference type="EMBL" id="KAK4280478.1"/>
    </source>
</evidence>
<keyword evidence="3" id="KW-0833">Ubl conjugation pathway</keyword>
<reference evidence="6" key="1">
    <citation type="submission" date="2023-10" db="EMBL/GenBank/DDBJ databases">
        <title>Chromosome-level genome of the transformable northern wattle, Acacia crassicarpa.</title>
        <authorList>
            <person name="Massaro I."/>
            <person name="Sinha N.R."/>
            <person name="Poethig S."/>
            <person name="Leichty A.R."/>
        </authorList>
    </citation>
    <scope>NUCLEOTIDE SEQUENCE</scope>
    <source>
        <strain evidence="6">Acra3RX</strain>
        <tissue evidence="6">Leaf</tissue>
    </source>
</reference>
<dbReference type="SMART" id="SM00647">
    <property type="entry name" value="IBR"/>
    <property type="match status" value="1"/>
</dbReference>